<dbReference type="AlphaFoldDB" id="B0JWB0"/>
<evidence type="ECO:0000313" key="2">
    <source>
        <dbReference type="Proteomes" id="UP000001510"/>
    </source>
</evidence>
<organism evidence="1 2">
    <name type="scientific">Microcystis aeruginosa (strain NIES-843 / IAM M-2473)</name>
    <dbReference type="NCBI Taxonomy" id="449447"/>
    <lineage>
        <taxon>Bacteria</taxon>
        <taxon>Bacillati</taxon>
        <taxon>Cyanobacteriota</taxon>
        <taxon>Cyanophyceae</taxon>
        <taxon>Oscillatoriophycideae</taxon>
        <taxon>Chroococcales</taxon>
        <taxon>Microcystaceae</taxon>
        <taxon>Microcystis</taxon>
    </lineage>
</organism>
<reference evidence="1 2" key="1">
    <citation type="journal article" date="2007" name="DNA Res.">
        <title>Complete genomic structure of the bloom-forming toxic cyanobacterium Microcystis aeruginosa NIES-843.</title>
        <authorList>
            <person name="Kaneko T."/>
            <person name="Nakajima N."/>
            <person name="Okamoto S."/>
            <person name="Suzuki I."/>
            <person name="Tanabe Y."/>
            <person name="Tamaoki M."/>
            <person name="Nakamura Y."/>
            <person name="Kasai F."/>
            <person name="Watanabe A."/>
            <person name="Kawashima K."/>
            <person name="Kishida Y."/>
            <person name="Ono A."/>
            <person name="Shimizu Y."/>
            <person name="Takahashi C."/>
            <person name="Minami C."/>
            <person name="Fujishiro T."/>
            <person name="Kohara M."/>
            <person name="Katoh M."/>
            <person name="Nakazaki N."/>
            <person name="Nakayama S."/>
            <person name="Yamada M."/>
            <person name="Tabata S."/>
            <person name="Watanabe M.M."/>
        </authorList>
    </citation>
    <scope>NUCLEOTIDE SEQUENCE [LARGE SCALE GENOMIC DNA]</scope>
    <source>
        <strain evidence="2">NIES-843 / IAM M-247</strain>
    </source>
</reference>
<gene>
    <name evidence="1" type="ordered locus">MAE_17680</name>
</gene>
<dbReference type="EnsemblBacteria" id="BAG01590">
    <property type="protein sequence ID" value="BAG01590"/>
    <property type="gene ID" value="MAE_17680"/>
</dbReference>
<protein>
    <submittedName>
        <fullName evidence="1">Uncharacterized protein</fullName>
    </submittedName>
</protein>
<accession>B0JWB0</accession>
<dbReference type="HOGENOM" id="CLU_2974389_0_0_3"/>
<dbReference type="Proteomes" id="UP000001510">
    <property type="component" value="Chromosome"/>
</dbReference>
<dbReference type="KEGG" id="mar:MAE_17680"/>
<dbReference type="PaxDb" id="449447-MAE_17680"/>
<evidence type="ECO:0000313" key="1">
    <source>
        <dbReference type="EMBL" id="BAG01590.1"/>
    </source>
</evidence>
<dbReference type="EMBL" id="AP009552">
    <property type="protein sequence ID" value="BAG01590.1"/>
    <property type="molecule type" value="Genomic_DNA"/>
</dbReference>
<sequence length="58" mass="6540">MRRYSNHKSQRGLTVKLARLRISTFCSWAAISPAFCNNLRALSLIPLSLKGRVILNPV</sequence>
<keyword evidence="2" id="KW-1185">Reference proteome</keyword>
<proteinExistence type="predicted"/>
<name>B0JWB0_MICAN</name>